<dbReference type="PANTHER" id="PTHR47074:SF11">
    <property type="entry name" value="REVERSE TRANSCRIPTASE-LIKE PROTEIN"/>
    <property type="match status" value="1"/>
</dbReference>
<feature type="domain" description="RNase H type-1" evidence="1">
    <location>
        <begin position="120"/>
        <end position="218"/>
    </location>
</feature>
<sequence>MVEHVLRDCSKLATIWFSSLLGFRVYDARNIGWVEWIANLAKSLAKESFDLVLLFIWNIWKDRNELIWQGSSRHSIDIHYMSQAWVLEYKKWRGRQIKHNQQFGAVDRWKKPTVGWLKCNFDGSWKEQEKKGGRGGGGGGGIGVVIRDEAGHFVVAMAMKWEEVAAPLVVEWEEVAAPLVVELEAARAAVMLARELGTNQLELEGDAALVIAALQKDDDMYLLGAIIQETRYYLHSIP</sequence>
<dbReference type="InterPro" id="IPR036397">
    <property type="entry name" value="RNaseH_sf"/>
</dbReference>
<keyword evidence="3" id="KW-1185">Reference proteome</keyword>
<dbReference type="GO" id="GO:0004523">
    <property type="term" value="F:RNA-DNA hybrid ribonuclease activity"/>
    <property type="evidence" value="ECO:0007669"/>
    <property type="project" value="InterPro"/>
</dbReference>
<dbReference type="InterPro" id="IPR002156">
    <property type="entry name" value="RNaseH_domain"/>
</dbReference>
<dbReference type="OrthoDB" id="1747175at2759"/>
<dbReference type="Gene3D" id="3.30.420.10">
    <property type="entry name" value="Ribonuclease H-like superfamily/Ribonuclease H"/>
    <property type="match status" value="1"/>
</dbReference>
<protein>
    <submittedName>
        <fullName evidence="2">Ribonuclease H protein</fullName>
    </submittedName>
</protein>
<dbReference type="InterPro" id="IPR052929">
    <property type="entry name" value="RNase_H-like_EbsB-rel"/>
</dbReference>
<dbReference type="Proteomes" id="UP000327157">
    <property type="component" value="Chromosome 17"/>
</dbReference>
<dbReference type="GO" id="GO:0003676">
    <property type="term" value="F:nucleic acid binding"/>
    <property type="evidence" value="ECO:0007669"/>
    <property type="project" value="InterPro"/>
</dbReference>
<dbReference type="AlphaFoldDB" id="A0A5N5G7A3"/>
<evidence type="ECO:0000313" key="3">
    <source>
        <dbReference type="Proteomes" id="UP000327157"/>
    </source>
</evidence>
<comment type="caution">
    <text evidence="2">The sequence shown here is derived from an EMBL/GenBank/DDBJ whole genome shotgun (WGS) entry which is preliminary data.</text>
</comment>
<evidence type="ECO:0000313" key="2">
    <source>
        <dbReference type="EMBL" id="KAB2611305.1"/>
    </source>
</evidence>
<reference evidence="2 3" key="3">
    <citation type="submission" date="2019-11" db="EMBL/GenBank/DDBJ databases">
        <title>A de novo genome assembly of a pear dwarfing rootstock.</title>
        <authorList>
            <person name="Wang F."/>
            <person name="Wang J."/>
            <person name="Li S."/>
            <person name="Zhang Y."/>
            <person name="Fang M."/>
            <person name="Ma L."/>
            <person name="Zhao Y."/>
            <person name="Jiang S."/>
        </authorList>
    </citation>
    <scope>NUCLEOTIDE SEQUENCE [LARGE SCALE GENOMIC DNA]</scope>
    <source>
        <strain evidence="2">S2</strain>
        <tissue evidence="2">Leaf</tissue>
    </source>
</reference>
<gene>
    <name evidence="2" type="ORF">D8674_019337</name>
</gene>
<reference evidence="2 3" key="1">
    <citation type="submission" date="2019-09" db="EMBL/GenBank/DDBJ databases">
        <authorList>
            <person name="Ou C."/>
        </authorList>
    </citation>
    <scope>NUCLEOTIDE SEQUENCE [LARGE SCALE GENOMIC DNA]</scope>
    <source>
        <strain evidence="2">S2</strain>
        <tissue evidence="2">Leaf</tissue>
    </source>
</reference>
<proteinExistence type="predicted"/>
<dbReference type="EMBL" id="SMOL01000487">
    <property type="protein sequence ID" value="KAB2611305.1"/>
    <property type="molecule type" value="Genomic_DNA"/>
</dbReference>
<organism evidence="2 3">
    <name type="scientific">Pyrus ussuriensis x Pyrus communis</name>
    <dbReference type="NCBI Taxonomy" id="2448454"/>
    <lineage>
        <taxon>Eukaryota</taxon>
        <taxon>Viridiplantae</taxon>
        <taxon>Streptophyta</taxon>
        <taxon>Embryophyta</taxon>
        <taxon>Tracheophyta</taxon>
        <taxon>Spermatophyta</taxon>
        <taxon>Magnoliopsida</taxon>
        <taxon>eudicotyledons</taxon>
        <taxon>Gunneridae</taxon>
        <taxon>Pentapetalae</taxon>
        <taxon>rosids</taxon>
        <taxon>fabids</taxon>
        <taxon>Rosales</taxon>
        <taxon>Rosaceae</taxon>
        <taxon>Amygdaloideae</taxon>
        <taxon>Maleae</taxon>
        <taxon>Pyrus</taxon>
    </lineage>
</organism>
<name>A0A5N5G7A3_9ROSA</name>
<accession>A0A5N5G7A3</accession>
<dbReference type="PANTHER" id="PTHR47074">
    <property type="entry name" value="BNAC02G40300D PROTEIN"/>
    <property type="match status" value="1"/>
</dbReference>
<dbReference type="Pfam" id="PF13456">
    <property type="entry name" value="RVT_3"/>
    <property type="match status" value="1"/>
</dbReference>
<evidence type="ECO:0000259" key="1">
    <source>
        <dbReference type="Pfam" id="PF13456"/>
    </source>
</evidence>
<reference evidence="3" key="2">
    <citation type="submission" date="2019-10" db="EMBL/GenBank/DDBJ databases">
        <title>A de novo genome assembly of a pear dwarfing rootstock.</title>
        <authorList>
            <person name="Wang F."/>
            <person name="Wang J."/>
            <person name="Li S."/>
            <person name="Zhang Y."/>
            <person name="Fang M."/>
            <person name="Ma L."/>
            <person name="Zhao Y."/>
            <person name="Jiang S."/>
        </authorList>
    </citation>
    <scope>NUCLEOTIDE SEQUENCE [LARGE SCALE GENOMIC DNA]</scope>
</reference>